<dbReference type="InterPro" id="IPR043146">
    <property type="entry name" value="Penicillin_amidase_N_B-knob"/>
</dbReference>
<feature type="transmembrane region" description="Helical" evidence="6">
    <location>
        <begin position="9"/>
        <end position="31"/>
    </location>
</feature>
<evidence type="ECO:0000256" key="5">
    <source>
        <dbReference type="PIRSR" id="PIRSR001227-2"/>
    </source>
</evidence>
<protein>
    <submittedName>
        <fullName evidence="7">Penicillin acylase family protein</fullName>
    </submittedName>
</protein>
<dbReference type="PANTHER" id="PTHR34218:SF4">
    <property type="entry name" value="ACYL-HOMOSERINE LACTONE ACYLASE QUIP"/>
    <property type="match status" value="1"/>
</dbReference>
<dbReference type="Proteomes" id="UP000285961">
    <property type="component" value="Unassembled WGS sequence"/>
</dbReference>
<keyword evidence="6" id="KW-0812">Transmembrane</keyword>
<dbReference type="InterPro" id="IPR014395">
    <property type="entry name" value="Pen/GL7ACA/AHL_acylase"/>
</dbReference>
<dbReference type="SUPFAM" id="SSF56235">
    <property type="entry name" value="N-terminal nucleophile aminohydrolases (Ntn hydrolases)"/>
    <property type="match status" value="1"/>
</dbReference>
<organism evidence="7 8">
    <name type="scientific">Candidatus Abyssobacteria bacterium SURF_17</name>
    <dbReference type="NCBI Taxonomy" id="2093361"/>
    <lineage>
        <taxon>Bacteria</taxon>
        <taxon>Pseudomonadati</taxon>
        <taxon>Candidatus Hydrogenedentota</taxon>
        <taxon>Candidatus Abyssobacteria</taxon>
    </lineage>
</organism>
<dbReference type="EMBL" id="QZKI01000049">
    <property type="protein sequence ID" value="RJP72125.1"/>
    <property type="molecule type" value="Genomic_DNA"/>
</dbReference>
<accession>A0A419F275</accession>
<reference evidence="7 8" key="1">
    <citation type="journal article" date="2017" name="ISME J.">
        <title>Energy and carbon metabolisms in a deep terrestrial subsurface fluid microbial community.</title>
        <authorList>
            <person name="Momper L."/>
            <person name="Jungbluth S.P."/>
            <person name="Lee M.D."/>
            <person name="Amend J.P."/>
        </authorList>
    </citation>
    <scope>NUCLEOTIDE SEQUENCE [LARGE SCALE GENOMIC DNA]</scope>
    <source>
        <strain evidence="7">SURF_17</strain>
    </source>
</reference>
<feature type="active site" description="Nucleophile" evidence="4">
    <location>
        <position position="284"/>
    </location>
</feature>
<keyword evidence="6" id="KW-0472">Membrane</keyword>
<evidence type="ECO:0000256" key="4">
    <source>
        <dbReference type="PIRSR" id="PIRSR001227-1"/>
    </source>
</evidence>
<dbReference type="Gene3D" id="3.60.20.10">
    <property type="entry name" value="Glutamine Phosphoribosylpyrophosphate, subunit 1, domain 1"/>
    <property type="match status" value="1"/>
</dbReference>
<dbReference type="InterPro" id="IPR029055">
    <property type="entry name" value="Ntn_hydrolases_N"/>
</dbReference>
<dbReference type="PIRSF" id="PIRSF001227">
    <property type="entry name" value="Pen_acylase"/>
    <property type="match status" value="1"/>
</dbReference>
<name>A0A419F275_9BACT</name>
<dbReference type="InterPro" id="IPR002692">
    <property type="entry name" value="S45"/>
</dbReference>
<dbReference type="AlphaFoldDB" id="A0A419F275"/>
<evidence type="ECO:0000313" key="8">
    <source>
        <dbReference type="Proteomes" id="UP000285961"/>
    </source>
</evidence>
<dbReference type="PANTHER" id="PTHR34218">
    <property type="entry name" value="PEPTIDASE S45 PENICILLIN AMIDASE"/>
    <property type="match status" value="1"/>
</dbReference>
<dbReference type="InterPro" id="IPR023343">
    <property type="entry name" value="Penicillin_amidase_dom1"/>
</dbReference>
<keyword evidence="3" id="KW-0865">Zymogen</keyword>
<dbReference type="GO" id="GO:0017000">
    <property type="term" value="P:antibiotic biosynthetic process"/>
    <property type="evidence" value="ECO:0007669"/>
    <property type="project" value="InterPro"/>
</dbReference>
<sequence>MEGFAVRRALVVIGICCAIVLAAIGAAYLYARIQLGRSLPRISGAVTLDGLRQQVEIYRDSYGIPHIYAQNPDDLMFAVGFVSAQDRLWQMDLTRRAATGRLAEIFGEETLEADVLVRTLGIEQMAARQLRTLSPESAGALTAYSSGVNACIERLRTLPPEFRMLRYRPEPWQPSDTLAISRLLAWQLSMNFESEIVMMRLIAKLGARKTAELSPAYPMDGPFIMPSDVVEPQISQSPSLENLSRNRRGASMWAPGRPHRAAPTAQILAGASHLDAIIGTPGGSNGWVIGPSLSKSGKPLLANDPHLSGTRIPSPWYIVHLCGGGYDVIGGLVPGLPVPMLGHNRRIGWGLTNMNADVQDIFIERLNPKDPNQYEYDGRWVDMDTRIERIAFRTGEQALSFIQKEIRRTIHGPLMNDAVRGVTQAISLSWTGLEPTEDIEALFGIARARDWRDFCRALSKFGVAPQNFIYADIDGNIGYYGAGVVPVRSSGNGTTPQRGWTSETAWKGQVPFEEMPHVLNPPSGYIVTANNKVVADTYGHLLSVEWAPRFRYERIAELIESERAHDVEGMGRIQLDTTSLLARRLCEVVVPALANEPDGELRQAAGYLERWDFDTTTDSVAATIYHEFLLKFAQATFVDEMGYELAKEYLADYYLWVERFVKLVEEDSHWFDDGRTDTVETRDDLAVRSFKEAVSSLKRKLGNDMTKWQWGRVHIIAFGHPLDRSRVGKMLFNVGPFPFPGDGETVNRATSEFAKPYDVSMAASIRHIMDFAQLDRTLGIHTTGQSGNPASRHYRDFTEKWLNGECIPYMMDREDFIEDIEGHLTLMPGQSVQGTEP</sequence>
<feature type="binding site" evidence="5">
    <location>
        <position position="357"/>
    </location>
    <ligand>
        <name>Ca(2+)</name>
        <dbReference type="ChEBI" id="CHEBI:29108"/>
    </ligand>
</feature>
<keyword evidence="6" id="KW-1133">Transmembrane helix</keyword>
<comment type="similarity">
    <text evidence="1">Belongs to the peptidase S45 family.</text>
</comment>
<evidence type="ECO:0000256" key="1">
    <source>
        <dbReference type="ARBA" id="ARBA00006586"/>
    </source>
</evidence>
<dbReference type="Pfam" id="PF01804">
    <property type="entry name" value="Penicil_amidase"/>
    <property type="match status" value="1"/>
</dbReference>
<keyword evidence="5" id="KW-0106">Calcium</keyword>
<evidence type="ECO:0000256" key="3">
    <source>
        <dbReference type="ARBA" id="ARBA00023145"/>
    </source>
</evidence>
<dbReference type="CDD" id="cd03747">
    <property type="entry name" value="Ntn_PGA_like"/>
    <property type="match status" value="1"/>
</dbReference>
<proteinExistence type="inferred from homology"/>
<dbReference type="Gene3D" id="1.10.439.10">
    <property type="entry name" value="Penicillin Amidohydrolase, domain 1"/>
    <property type="match status" value="1"/>
</dbReference>
<gene>
    <name evidence="7" type="ORF">C4532_06460</name>
</gene>
<evidence type="ECO:0000256" key="6">
    <source>
        <dbReference type="SAM" id="Phobius"/>
    </source>
</evidence>
<comment type="caution">
    <text evidence="7">The sequence shown here is derived from an EMBL/GenBank/DDBJ whole genome shotgun (WGS) entry which is preliminary data.</text>
</comment>
<evidence type="ECO:0000256" key="2">
    <source>
        <dbReference type="ARBA" id="ARBA00022801"/>
    </source>
</evidence>
<evidence type="ECO:0000313" key="7">
    <source>
        <dbReference type="EMBL" id="RJP72125.1"/>
    </source>
</evidence>
<keyword evidence="5" id="KW-0479">Metal-binding</keyword>
<keyword evidence="2" id="KW-0378">Hydrolase</keyword>
<comment type="cofactor">
    <cofactor evidence="5">
        <name>Ca(2+)</name>
        <dbReference type="ChEBI" id="CHEBI:29108"/>
    </cofactor>
    <text evidence="5">Binds 1 Ca(2+) ion per dimer.</text>
</comment>
<dbReference type="Gene3D" id="2.30.120.10">
    <property type="match status" value="1"/>
</dbReference>
<dbReference type="InterPro" id="IPR043147">
    <property type="entry name" value="Penicillin_amidase_A-knob"/>
</dbReference>
<dbReference type="Gene3D" id="1.10.1400.10">
    <property type="match status" value="1"/>
</dbReference>
<dbReference type="GO" id="GO:0016811">
    <property type="term" value="F:hydrolase activity, acting on carbon-nitrogen (but not peptide) bonds, in linear amides"/>
    <property type="evidence" value="ECO:0007669"/>
    <property type="project" value="InterPro"/>
</dbReference>
<dbReference type="GO" id="GO:0046872">
    <property type="term" value="F:metal ion binding"/>
    <property type="evidence" value="ECO:0007669"/>
    <property type="project" value="UniProtKB-KW"/>
</dbReference>
<feature type="binding site" evidence="5">
    <location>
        <position position="195"/>
    </location>
    <ligand>
        <name>Ca(2+)</name>
        <dbReference type="ChEBI" id="CHEBI:29108"/>
    </ligand>
</feature>
<feature type="binding site" evidence="5">
    <location>
        <position position="360"/>
    </location>
    <ligand>
        <name>Ca(2+)</name>
        <dbReference type="ChEBI" id="CHEBI:29108"/>
    </ligand>
</feature>